<evidence type="ECO:0000256" key="1">
    <source>
        <dbReference type="SAM" id="MobiDB-lite"/>
    </source>
</evidence>
<gene>
    <name evidence="2" type="ORF">CYY_007315</name>
</gene>
<proteinExistence type="predicted"/>
<keyword evidence="3" id="KW-1185">Reference proteome</keyword>
<dbReference type="AlphaFoldDB" id="A0A8J4PR56"/>
<comment type="caution">
    <text evidence="2">The sequence shown here is derived from an EMBL/GenBank/DDBJ whole genome shotgun (WGS) entry which is preliminary data.</text>
</comment>
<accession>A0A8J4PR56</accession>
<reference evidence="2" key="1">
    <citation type="submission" date="2020-01" db="EMBL/GenBank/DDBJ databases">
        <title>Development of genomics and gene disruption for Polysphondylium violaceum indicates a role for the polyketide synthase stlB in stalk morphogenesis.</title>
        <authorList>
            <person name="Narita B."/>
            <person name="Kawabe Y."/>
            <person name="Kin K."/>
            <person name="Saito T."/>
            <person name="Gibbs R."/>
            <person name="Kuspa A."/>
            <person name="Muzny D."/>
            <person name="Queller D."/>
            <person name="Richards S."/>
            <person name="Strassman J."/>
            <person name="Sucgang R."/>
            <person name="Worley K."/>
            <person name="Schaap P."/>
        </authorList>
    </citation>
    <scope>NUCLEOTIDE SEQUENCE</scope>
    <source>
        <strain evidence="2">QSvi11</strain>
    </source>
</reference>
<feature type="region of interest" description="Disordered" evidence="1">
    <location>
        <begin position="64"/>
        <end position="90"/>
    </location>
</feature>
<name>A0A8J4PR56_9MYCE</name>
<sequence length="139" mass="15837">MSLSYKYINPITSRARKILAKYYSTLKSPANQLQRDSSMKNSMSNGIVLNSSFLNLNNSQDLNENIDENIGEKKNSNNDNNDGDIDSTSEIQENNTVLEFSIPRDKNSIDELIYLLKSFKMNGDMNIQQLVYSKLIKKS</sequence>
<evidence type="ECO:0000313" key="3">
    <source>
        <dbReference type="Proteomes" id="UP000695562"/>
    </source>
</evidence>
<dbReference type="Proteomes" id="UP000695562">
    <property type="component" value="Unassembled WGS sequence"/>
</dbReference>
<protein>
    <submittedName>
        <fullName evidence="2">Uncharacterized protein</fullName>
    </submittedName>
</protein>
<dbReference type="EMBL" id="AJWJ01000382">
    <property type="protein sequence ID" value="KAF2071375.1"/>
    <property type="molecule type" value="Genomic_DNA"/>
</dbReference>
<evidence type="ECO:0000313" key="2">
    <source>
        <dbReference type="EMBL" id="KAF2071375.1"/>
    </source>
</evidence>
<organism evidence="2 3">
    <name type="scientific">Polysphondylium violaceum</name>
    <dbReference type="NCBI Taxonomy" id="133409"/>
    <lineage>
        <taxon>Eukaryota</taxon>
        <taxon>Amoebozoa</taxon>
        <taxon>Evosea</taxon>
        <taxon>Eumycetozoa</taxon>
        <taxon>Dictyostelia</taxon>
        <taxon>Dictyosteliales</taxon>
        <taxon>Dictyosteliaceae</taxon>
        <taxon>Polysphondylium</taxon>
    </lineage>
</organism>